<evidence type="ECO:0000256" key="3">
    <source>
        <dbReference type="ARBA" id="ARBA00022806"/>
    </source>
</evidence>
<dbReference type="InterPro" id="IPR000330">
    <property type="entry name" value="SNF2_N"/>
</dbReference>
<evidence type="ECO:0000259" key="6">
    <source>
        <dbReference type="PROSITE" id="PS51194"/>
    </source>
</evidence>
<evidence type="ECO:0000259" key="5">
    <source>
        <dbReference type="PROSITE" id="PS51192"/>
    </source>
</evidence>
<dbReference type="GO" id="GO:0005524">
    <property type="term" value="F:ATP binding"/>
    <property type="evidence" value="ECO:0007669"/>
    <property type="project" value="UniProtKB-KW"/>
</dbReference>
<dbReference type="Gene3D" id="3.40.50.10810">
    <property type="entry name" value="Tandem AAA-ATPase domain"/>
    <property type="match status" value="1"/>
</dbReference>
<dbReference type="PANTHER" id="PTHR10799">
    <property type="entry name" value="SNF2/RAD54 HELICASE FAMILY"/>
    <property type="match status" value="1"/>
</dbReference>
<accession>A0A2T2XHA9</accession>
<name>A0A2T2XHA9_9FIRM</name>
<protein>
    <submittedName>
        <fullName evidence="7">Helicase</fullName>
    </submittedName>
</protein>
<organism evidence="7 8">
    <name type="scientific">Sulfobacillus benefaciens</name>
    <dbReference type="NCBI Taxonomy" id="453960"/>
    <lineage>
        <taxon>Bacteria</taxon>
        <taxon>Bacillati</taxon>
        <taxon>Bacillota</taxon>
        <taxon>Clostridia</taxon>
        <taxon>Eubacteriales</taxon>
        <taxon>Clostridiales Family XVII. Incertae Sedis</taxon>
        <taxon>Sulfobacillus</taxon>
    </lineage>
</organism>
<dbReference type="InterPro" id="IPR038718">
    <property type="entry name" value="SNF2-like_sf"/>
</dbReference>
<keyword evidence="1" id="KW-0547">Nucleotide-binding</keyword>
<evidence type="ECO:0000313" key="7">
    <source>
        <dbReference type="EMBL" id="PSR33883.1"/>
    </source>
</evidence>
<dbReference type="Pfam" id="PF00176">
    <property type="entry name" value="SNF2-rel_dom"/>
    <property type="match status" value="1"/>
</dbReference>
<evidence type="ECO:0000313" key="8">
    <source>
        <dbReference type="Proteomes" id="UP000242972"/>
    </source>
</evidence>
<sequence>MEWVYLRGARQRGRVVQRETVFGEAFAHVWIPETGTVVRVATDEIEDLPTLDLAETRYRAYASRIVQALPGDVLLAPLDSRVAPLPHQIQVLDRVVRERRMRLLLADEVGLGKTIEAGLVIRELKLRRKIRRILVVAPKGLLHQWASELALHFGELFRVITGDDLRGGHHEVWSQNEQLIVSQDGIKPLARRRGWEAERIAEYNRQRYEAVLGAGWDLIVIDEAHRLGGSTDTVARFRLGQGLAAAAPYLLLLTATPHQGKTDQFRRLLSLLDAERFIENHSLSPGLVQPYVMRTAKRMAVNADGLPLFQSRRVEMVVVDWDPPRYAMQRKLYEAVTSYVQKGYRQAVAEKAYTETFLLILMQRMVTSSPSAVERALRRRIMTIEDREATDNWEVSEDDEIETAIDETVPSRDHSALVSLLELASLAVQSPDARVDRLIALIDKIRREETSDTKFLIFTEFLPTQSMLARVLTGYGYRVSVLNGQMDMGERLSVQEAFRHHSQFLISTDAGGEGLNLQFAHVVINYDLPWNPMRIEQRIGRVDRIGQRHMVRAFNFVIADTVEYRVHEVLLEKLQRILEELGIDKLGDVLDSTGLDVDYQGLYVSALIDPERADSKLSQWVEEVRETADQSIKLNQSIEAGPPDPNRLKTILHHPLPSWMASMVEHYVAARGGSIQRTILGWTIAFPDGMVLQDVIFRPDSEGAGQTYLALDHPEIQRMLEQLPHEVQGSSLSRLVSDAFPKGLRGLWSLWEMTLRYGEDKDRRILPLFLSQDGRVFRASSLQIWEQLTHPSFKGDVVGTSRQLDEMTWNKLFEHAQKEAEPLYQELKAAHSERVRDERIAMEQAFKVRREIIERVGLPNVREARMRRLESEYAKRLQKIADASTISPQLQPLLILEVDAS</sequence>
<dbReference type="InterPro" id="IPR057342">
    <property type="entry name" value="DEXDc_RapA"/>
</dbReference>
<keyword evidence="4" id="KW-0067">ATP-binding</keyword>
<dbReference type="GO" id="GO:0004386">
    <property type="term" value="F:helicase activity"/>
    <property type="evidence" value="ECO:0007669"/>
    <property type="project" value="UniProtKB-KW"/>
</dbReference>
<reference evidence="7 8" key="1">
    <citation type="journal article" date="2014" name="BMC Genomics">
        <title>Comparison of environmental and isolate Sulfobacillus genomes reveals diverse carbon, sulfur, nitrogen, and hydrogen metabolisms.</title>
        <authorList>
            <person name="Justice N.B."/>
            <person name="Norman A."/>
            <person name="Brown C.T."/>
            <person name="Singh A."/>
            <person name="Thomas B.C."/>
            <person name="Banfield J.F."/>
        </authorList>
    </citation>
    <scope>NUCLEOTIDE SEQUENCE [LARGE SCALE GENOMIC DNA]</scope>
    <source>
        <strain evidence="7">AMDSBA4</strain>
    </source>
</reference>
<dbReference type="Gene3D" id="3.40.50.300">
    <property type="entry name" value="P-loop containing nucleotide triphosphate hydrolases"/>
    <property type="match status" value="1"/>
</dbReference>
<dbReference type="SMART" id="SM00490">
    <property type="entry name" value="HELICc"/>
    <property type="match status" value="1"/>
</dbReference>
<keyword evidence="3 7" id="KW-0347">Helicase</keyword>
<dbReference type="InterPro" id="IPR027417">
    <property type="entry name" value="P-loop_NTPase"/>
</dbReference>
<dbReference type="PROSITE" id="PS51194">
    <property type="entry name" value="HELICASE_CTER"/>
    <property type="match status" value="1"/>
</dbReference>
<dbReference type="SMART" id="SM00487">
    <property type="entry name" value="DEXDc"/>
    <property type="match status" value="1"/>
</dbReference>
<dbReference type="Proteomes" id="UP000242972">
    <property type="component" value="Unassembled WGS sequence"/>
</dbReference>
<evidence type="ECO:0000256" key="1">
    <source>
        <dbReference type="ARBA" id="ARBA00022741"/>
    </source>
</evidence>
<dbReference type="InterPro" id="IPR001650">
    <property type="entry name" value="Helicase_C-like"/>
</dbReference>
<evidence type="ECO:0000256" key="4">
    <source>
        <dbReference type="ARBA" id="ARBA00022840"/>
    </source>
</evidence>
<dbReference type="EMBL" id="PXYW01000015">
    <property type="protein sequence ID" value="PSR33883.1"/>
    <property type="molecule type" value="Genomic_DNA"/>
</dbReference>
<dbReference type="PROSITE" id="PS51192">
    <property type="entry name" value="HELICASE_ATP_BIND_1"/>
    <property type="match status" value="1"/>
</dbReference>
<dbReference type="SUPFAM" id="SSF52540">
    <property type="entry name" value="P-loop containing nucleoside triphosphate hydrolases"/>
    <property type="match status" value="2"/>
</dbReference>
<comment type="caution">
    <text evidence="7">The sequence shown here is derived from an EMBL/GenBank/DDBJ whole genome shotgun (WGS) entry which is preliminary data.</text>
</comment>
<gene>
    <name evidence="7" type="ORF">C7B46_07780</name>
</gene>
<dbReference type="Pfam" id="PF00271">
    <property type="entry name" value="Helicase_C"/>
    <property type="match status" value="1"/>
</dbReference>
<feature type="domain" description="Helicase C-terminal" evidence="6">
    <location>
        <begin position="437"/>
        <end position="598"/>
    </location>
</feature>
<dbReference type="CDD" id="cd18793">
    <property type="entry name" value="SF2_C_SNF"/>
    <property type="match status" value="1"/>
</dbReference>
<dbReference type="InterPro" id="IPR014001">
    <property type="entry name" value="Helicase_ATP-bd"/>
</dbReference>
<keyword evidence="2" id="KW-0378">Hydrolase</keyword>
<dbReference type="CDD" id="cd18011">
    <property type="entry name" value="DEXDc_RapA"/>
    <property type="match status" value="1"/>
</dbReference>
<proteinExistence type="predicted"/>
<dbReference type="AlphaFoldDB" id="A0A2T2XHA9"/>
<dbReference type="InterPro" id="IPR049730">
    <property type="entry name" value="SNF2/RAD54-like_C"/>
</dbReference>
<feature type="domain" description="Helicase ATP-binding" evidence="5">
    <location>
        <begin position="94"/>
        <end position="275"/>
    </location>
</feature>
<evidence type="ECO:0000256" key="2">
    <source>
        <dbReference type="ARBA" id="ARBA00022801"/>
    </source>
</evidence>
<dbReference type="GO" id="GO:0016787">
    <property type="term" value="F:hydrolase activity"/>
    <property type="evidence" value="ECO:0007669"/>
    <property type="project" value="UniProtKB-KW"/>
</dbReference>